<dbReference type="InterPro" id="IPR050188">
    <property type="entry name" value="RluA_PseudoU_synthase"/>
</dbReference>
<dbReference type="PANTHER" id="PTHR21600">
    <property type="entry name" value="MITOCHONDRIAL RNA PSEUDOURIDINE SYNTHASE"/>
    <property type="match status" value="1"/>
</dbReference>
<evidence type="ECO:0000313" key="3">
    <source>
        <dbReference type="Proteomes" id="UP000192761"/>
    </source>
</evidence>
<dbReference type="Pfam" id="PF00849">
    <property type="entry name" value="PseudoU_synth_2"/>
    <property type="match status" value="1"/>
</dbReference>
<dbReference type="AlphaFoldDB" id="A0A1W1XBR6"/>
<evidence type="ECO:0000313" key="2">
    <source>
        <dbReference type="EMBL" id="SMC21309.1"/>
    </source>
</evidence>
<dbReference type="Gene3D" id="3.30.2350.10">
    <property type="entry name" value="Pseudouridine synthase"/>
    <property type="match status" value="1"/>
</dbReference>
<dbReference type="InterPro" id="IPR006145">
    <property type="entry name" value="PsdUridine_synth_RsuA/RluA"/>
</dbReference>
<dbReference type="GO" id="GO:0003723">
    <property type="term" value="F:RNA binding"/>
    <property type="evidence" value="ECO:0007669"/>
    <property type="project" value="InterPro"/>
</dbReference>
<keyword evidence="3" id="KW-1185">Reference proteome</keyword>
<gene>
    <name evidence="2" type="ORF">SAMN02745857_01181</name>
</gene>
<reference evidence="2 3" key="1">
    <citation type="submission" date="2017-04" db="EMBL/GenBank/DDBJ databases">
        <authorList>
            <person name="Afonso C.L."/>
            <person name="Miller P.J."/>
            <person name="Scott M.A."/>
            <person name="Spackman E."/>
            <person name="Goraichik I."/>
            <person name="Dimitrov K.M."/>
            <person name="Suarez D.L."/>
            <person name="Swayne D.E."/>
        </authorList>
    </citation>
    <scope>NUCLEOTIDE SEQUENCE [LARGE SCALE GENOMIC DNA]</scope>
    <source>
        <strain evidence="2 3">DSM 23236</strain>
    </source>
</reference>
<dbReference type="RefSeq" id="WP_245804283.1">
    <property type="nucleotide sequence ID" value="NZ_FWXD01000005.1"/>
</dbReference>
<dbReference type="GO" id="GO:0140098">
    <property type="term" value="F:catalytic activity, acting on RNA"/>
    <property type="evidence" value="ECO:0007669"/>
    <property type="project" value="UniProtKB-ARBA"/>
</dbReference>
<dbReference type="InterPro" id="IPR020103">
    <property type="entry name" value="PsdUridine_synth_cat_dom_sf"/>
</dbReference>
<dbReference type="EMBL" id="FWXD01000005">
    <property type="protein sequence ID" value="SMC21309.1"/>
    <property type="molecule type" value="Genomic_DNA"/>
</dbReference>
<protein>
    <submittedName>
        <fullName evidence="2">tRNA pseudouridine32 synthase / 23S rRNA pseudouridine746 synthase</fullName>
    </submittedName>
</protein>
<dbReference type="STRING" id="1121001.SAMN02745857_01181"/>
<dbReference type="GO" id="GO:0009982">
    <property type="term" value="F:pseudouridine synthase activity"/>
    <property type="evidence" value="ECO:0007669"/>
    <property type="project" value="InterPro"/>
</dbReference>
<organism evidence="2 3">
    <name type="scientific">Andreprevotia lacus DSM 23236</name>
    <dbReference type="NCBI Taxonomy" id="1121001"/>
    <lineage>
        <taxon>Bacteria</taxon>
        <taxon>Pseudomonadati</taxon>
        <taxon>Pseudomonadota</taxon>
        <taxon>Betaproteobacteria</taxon>
        <taxon>Neisseriales</taxon>
        <taxon>Chitinibacteraceae</taxon>
        <taxon>Andreprevotia</taxon>
    </lineage>
</organism>
<dbReference type="SUPFAM" id="SSF55120">
    <property type="entry name" value="Pseudouridine synthase"/>
    <property type="match status" value="1"/>
</dbReference>
<dbReference type="PANTHER" id="PTHR21600:SF84">
    <property type="entry name" value="PSEUDOURIDINE SYNTHASE RSUA_RLUA-LIKE DOMAIN-CONTAINING PROTEIN"/>
    <property type="match status" value="1"/>
</dbReference>
<accession>A0A1W1XBR6</accession>
<dbReference type="Proteomes" id="UP000192761">
    <property type="component" value="Unassembled WGS sequence"/>
</dbReference>
<sequence>MPKPSHCPLPQRDGITPSYLELPAGSWPSLLAFLVARFPHVAEAAWLERLQRGALVDPDGVPFAPDSPYRAYSRIWYYREVPRETPVPFEEYVLYRDNQLVVADKPHFLACIPAGRHLQETLLTRLRIKLDLPDLAPIHRLDRETAGIMLFCADPAYRGAYQKLFAERRVEKEYEAIAPYRADLALPLVHRSRLEERPENFTMYEADGEPNSETRISLIAQRGDWAHYRLQPHTGKKHQLRAHLCALGIPILHDPWYPLALPDKGDDFSRPLQLLARSITFTDPVSGKEHTFRSERVLRWADGSSAPYSG</sequence>
<feature type="domain" description="Pseudouridine synthase RsuA/RluA-like" evidence="1">
    <location>
        <begin position="99"/>
        <end position="244"/>
    </location>
</feature>
<dbReference type="GO" id="GO:0000455">
    <property type="term" value="P:enzyme-directed rRNA pseudouridine synthesis"/>
    <property type="evidence" value="ECO:0007669"/>
    <property type="project" value="TreeGrafter"/>
</dbReference>
<proteinExistence type="predicted"/>
<name>A0A1W1XBR6_9NEIS</name>
<evidence type="ECO:0000259" key="1">
    <source>
        <dbReference type="Pfam" id="PF00849"/>
    </source>
</evidence>